<reference evidence="1 2" key="1">
    <citation type="journal article" date="2020" name="Mol. Plant">
        <title>The Chromosome-Based Rubber Tree Genome Provides New Insights into Spurge Genome Evolution and Rubber Biosynthesis.</title>
        <authorList>
            <person name="Liu J."/>
            <person name="Shi C."/>
            <person name="Shi C.C."/>
            <person name="Li W."/>
            <person name="Zhang Q.J."/>
            <person name="Zhang Y."/>
            <person name="Li K."/>
            <person name="Lu H.F."/>
            <person name="Shi C."/>
            <person name="Zhu S.T."/>
            <person name="Xiao Z.Y."/>
            <person name="Nan H."/>
            <person name="Yue Y."/>
            <person name="Zhu X.G."/>
            <person name="Wu Y."/>
            <person name="Hong X.N."/>
            <person name="Fan G.Y."/>
            <person name="Tong Y."/>
            <person name="Zhang D."/>
            <person name="Mao C.L."/>
            <person name="Liu Y.L."/>
            <person name="Hao S.J."/>
            <person name="Liu W.Q."/>
            <person name="Lv M.Q."/>
            <person name="Zhang H.B."/>
            <person name="Liu Y."/>
            <person name="Hu-Tang G.R."/>
            <person name="Wang J.P."/>
            <person name="Wang J.H."/>
            <person name="Sun Y.H."/>
            <person name="Ni S.B."/>
            <person name="Chen W.B."/>
            <person name="Zhang X.C."/>
            <person name="Jiao Y.N."/>
            <person name="Eichler E.E."/>
            <person name="Li G.H."/>
            <person name="Liu X."/>
            <person name="Gao L.Z."/>
        </authorList>
    </citation>
    <scope>NUCLEOTIDE SEQUENCE [LARGE SCALE GENOMIC DNA]</scope>
    <source>
        <strain evidence="2">cv. GT1</strain>
        <tissue evidence="1">Leaf</tissue>
    </source>
</reference>
<gene>
    <name evidence="1" type="ORF">GH714_013728</name>
</gene>
<dbReference type="AlphaFoldDB" id="A0A6A6KIN6"/>
<dbReference type="Proteomes" id="UP000467840">
    <property type="component" value="Chromosome 8"/>
</dbReference>
<organism evidence="1 2">
    <name type="scientific">Hevea brasiliensis</name>
    <name type="common">Para rubber tree</name>
    <name type="synonym">Siphonia brasiliensis</name>
    <dbReference type="NCBI Taxonomy" id="3981"/>
    <lineage>
        <taxon>Eukaryota</taxon>
        <taxon>Viridiplantae</taxon>
        <taxon>Streptophyta</taxon>
        <taxon>Embryophyta</taxon>
        <taxon>Tracheophyta</taxon>
        <taxon>Spermatophyta</taxon>
        <taxon>Magnoliopsida</taxon>
        <taxon>eudicotyledons</taxon>
        <taxon>Gunneridae</taxon>
        <taxon>Pentapetalae</taxon>
        <taxon>rosids</taxon>
        <taxon>fabids</taxon>
        <taxon>Malpighiales</taxon>
        <taxon>Euphorbiaceae</taxon>
        <taxon>Crotonoideae</taxon>
        <taxon>Micrandreae</taxon>
        <taxon>Hevea</taxon>
    </lineage>
</organism>
<sequence length="118" mass="13389">MTKSGRYYPDSPMEKDDVRGKVKVLAEEDDQFLRQLKRTQALSVLKVSTEITPEEIAKVMLIEDRGQITFPYHNLPAEGRNHSRALFVTAEVRGWIVPCVMIDDGSAINVCPMKILQN</sequence>
<protein>
    <submittedName>
        <fullName evidence="1">Uncharacterized protein</fullName>
    </submittedName>
</protein>
<evidence type="ECO:0000313" key="1">
    <source>
        <dbReference type="EMBL" id="KAF2288791.1"/>
    </source>
</evidence>
<keyword evidence="2" id="KW-1185">Reference proteome</keyword>
<accession>A0A6A6KIN6</accession>
<name>A0A6A6KIN6_HEVBR</name>
<evidence type="ECO:0000313" key="2">
    <source>
        <dbReference type="Proteomes" id="UP000467840"/>
    </source>
</evidence>
<proteinExistence type="predicted"/>
<comment type="caution">
    <text evidence="1">The sequence shown here is derived from an EMBL/GenBank/DDBJ whole genome shotgun (WGS) entry which is preliminary data.</text>
</comment>
<dbReference type="EMBL" id="JAAGAX010000016">
    <property type="protein sequence ID" value="KAF2288791.1"/>
    <property type="molecule type" value="Genomic_DNA"/>
</dbReference>